<accession>A0A7K0C1I8</accession>
<gene>
    <name evidence="1" type="ORF">ACRB68_50390</name>
</gene>
<dbReference type="OrthoDB" id="9148135at2"/>
<sequence length="356" mass="39929">MDRIDRRTLNRAALDRQLLLRRAEATPLEAVRRLVALQAQENHAPYHGLWTRLAGFHQDDLAALLHDRSVVRAPALRGTQHMMAAADFAWVRPLMDRKRPQVSFGGATKDWDLAELADAARDLLRGRTLTRSQIARSLAERWPERDPLALRWTVQAVLQIVHPPPSGLWNRFGATPFALAEDWLGAPLAEGPPADLARRYLAAFGPASVKDFQTWSGLRRMDEAFAGLRAYRDENGAELFDLPDAELPDPDIPAPVRFLPEFDNLVLAYADRGRLMTDDVRKAVCIGSITKATLLVDGRVRGIWTIERDKKAGRSVLDVRLFAPLADDAEVREEGERLLAFTWPGDEHDLRLAPIG</sequence>
<evidence type="ECO:0008006" key="3">
    <source>
        <dbReference type="Google" id="ProtNLM"/>
    </source>
</evidence>
<keyword evidence="2" id="KW-1185">Reference proteome</keyword>
<dbReference type="InterPro" id="IPR009351">
    <property type="entry name" value="AlkZ-like"/>
</dbReference>
<evidence type="ECO:0000313" key="1">
    <source>
        <dbReference type="EMBL" id="MQY06942.1"/>
    </source>
</evidence>
<dbReference type="PANTHER" id="PTHR38479">
    <property type="entry name" value="LMO0824 PROTEIN"/>
    <property type="match status" value="1"/>
</dbReference>
<dbReference type="PANTHER" id="PTHR38479:SF2">
    <property type="entry name" value="WINGED HELIX DNA-BINDING DOMAIN-CONTAINING PROTEIN"/>
    <property type="match status" value="1"/>
</dbReference>
<dbReference type="Proteomes" id="UP000487268">
    <property type="component" value="Unassembled WGS sequence"/>
</dbReference>
<dbReference type="EMBL" id="WEGH01000003">
    <property type="protein sequence ID" value="MQY06942.1"/>
    <property type="molecule type" value="Genomic_DNA"/>
</dbReference>
<reference evidence="1 2" key="1">
    <citation type="submission" date="2019-10" db="EMBL/GenBank/DDBJ databases">
        <title>Actinomadura rubteroloni sp. nov. and Actinomadura macrotermitis sp. nov., isolated from the gut of fungus growing-termite Macrotermes natalensis.</title>
        <authorList>
            <person name="Benndorf R."/>
            <person name="Martin K."/>
            <person name="Kuefner M."/>
            <person name="De Beer W."/>
            <person name="Kaster A.-K."/>
            <person name="Vollmers J."/>
            <person name="Poulsen M."/>
            <person name="Beemelmanns C."/>
        </authorList>
    </citation>
    <scope>NUCLEOTIDE SEQUENCE [LARGE SCALE GENOMIC DNA]</scope>
    <source>
        <strain evidence="1 2">RB68</strain>
    </source>
</reference>
<name>A0A7K0C1I8_9ACTN</name>
<protein>
    <recommendedName>
        <fullName evidence="3">Winged helix DNA-binding domain-containing protein</fullName>
    </recommendedName>
</protein>
<dbReference type="RefSeq" id="WP_153536471.1">
    <property type="nucleotide sequence ID" value="NZ_WEGH01000003.1"/>
</dbReference>
<proteinExistence type="predicted"/>
<dbReference type="Pfam" id="PF06224">
    <property type="entry name" value="AlkZ-like"/>
    <property type="match status" value="1"/>
</dbReference>
<dbReference type="AlphaFoldDB" id="A0A7K0C1I8"/>
<evidence type="ECO:0000313" key="2">
    <source>
        <dbReference type="Proteomes" id="UP000487268"/>
    </source>
</evidence>
<comment type="caution">
    <text evidence="1">The sequence shown here is derived from an EMBL/GenBank/DDBJ whole genome shotgun (WGS) entry which is preliminary data.</text>
</comment>
<organism evidence="1 2">
    <name type="scientific">Actinomadura macrotermitis</name>
    <dbReference type="NCBI Taxonomy" id="2585200"/>
    <lineage>
        <taxon>Bacteria</taxon>
        <taxon>Bacillati</taxon>
        <taxon>Actinomycetota</taxon>
        <taxon>Actinomycetes</taxon>
        <taxon>Streptosporangiales</taxon>
        <taxon>Thermomonosporaceae</taxon>
        <taxon>Actinomadura</taxon>
    </lineage>
</organism>